<keyword evidence="1 4" id="KW-0808">Transferase</keyword>
<proteinExistence type="predicted"/>
<dbReference type="EMBL" id="LT603719">
    <property type="protein sequence ID" value="SCA96053.1"/>
    <property type="molecule type" value="Genomic_DNA"/>
</dbReference>
<accession>A0A1C3T164</accession>
<name>A0A1C3T164_KLEPN</name>
<dbReference type="InterPro" id="IPR028098">
    <property type="entry name" value="Glyco_trans_4-like_N"/>
</dbReference>
<evidence type="ECO:0000259" key="3">
    <source>
        <dbReference type="Pfam" id="PF13439"/>
    </source>
</evidence>
<dbReference type="GO" id="GO:0016757">
    <property type="term" value="F:glycosyltransferase activity"/>
    <property type="evidence" value="ECO:0007669"/>
    <property type="project" value="InterPro"/>
</dbReference>
<evidence type="ECO:0000259" key="2">
    <source>
        <dbReference type="Pfam" id="PF00534"/>
    </source>
</evidence>
<feature type="domain" description="Glycosyl transferase family 1" evidence="2">
    <location>
        <begin position="170"/>
        <end position="318"/>
    </location>
</feature>
<dbReference type="PANTHER" id="PTHR46401:SF2">
    <property type="entry name" value="GLYCOSYLTRANSFERASE WBBK-RELATED"/>
    <property type="match status" value="1"/>
</dbReference>
<reference evidence="4" key="2">
    <citation type="submission" date="2016-08" db="EMBL/GenBank/DDBJ databases">
        <title>Klebsiella loci capsule.</title>
        <authorList>
            <person name="Holt K.E."/>
            <person name="Thomson N.R."/>
        </authorList>
    </citation>
    <scope>NUCLEOTIDE SEQUENCE</scope>
    <source>
        <strain evidence="4">INF200</strain>
    </source>
</reference>
<dbReference type="AlphaFoldDB" id="A0A1C3T164"/>
<dbReference type="Pfam" id="PF00534">
    <property type="entry name" value="Glycos_transf_1"/>
    <property type="match status" value="1"/>
</dbReference>
<dbReference type="CDD" id="cd03809">
    <property type="entry name" value="GT4_MtfB-like"/>
    <property type="match status" value="1"/>
</dbReference>
<dbReference type="PANTHER" id="PTHR46401">
    <property type="entry name" value="GLYCOSYLTRANSFERASE WBBK-RELATED"/>
    <property type="match status" value="1"/>
</dbReference>
<dbReference type="SUPFAM" id="SSF53756">
    <property type="entry name" value="UDP-Glycosyltransferase/glycogen phosphorylase"/>
    <property type="match status" value="1"/>
</dbReference>
<organism evidence="4">
    <name type="scientific">Klebsiella pneumoniae</name>
    <dbReference type="NCBI Taxonomy" id="573"/>
    <lineage>
        <taxon>Bacteria</taxon>
        <taxon>Pseudomonadati</taxon>
        <taxon>Pseudomonadota</taxon>
        <taxon>Gammaproteobacteria</taxon>
        <taxon>Enterobacterales</taxon>
        <taxon>Enterobacteriaceae</taxon>
        <taxon>Klebsiella/Raoultella group</taxon>
        <taxon>Klebsiella</taxon>
        <taxon>Klebsiella pneumoniae complex</taxon>
    </lineage>
</organism>
<dbReference type="Gene3D" id="3.40.50.2000">
    <property type="entry name" value="Glycogen Phosphorylase B"/>
    <property type="match status" value="2"/>
</dbReference>
<evidence type="ECO:0000313" key="4">
    <source>
        <dbReference type="EMBL" id="SCA96053.1"/>
    </source>
</evidence>
<protein>
    <submittedName>
        <fullName evidence="4">Glycosyl transferase family 1 protein</fullName>
    </submittedName>
</protein>
<reference evidence="4" key="1">
    <citation type="submission" date="2016-07" db="EMBL/GenBank/DDBJ databases">
        <authorList>
            <person name="Informatics P."/>
        </authorList>
    </citation>
    <scope>NUCLEOTIDE SEQUENCE</scope>
    <source>
        <strain evidence="4">INF200</strain>
    </source>
</reference>
<sequence length="347" mass="39709">MVIFTPIVRVEEYMYKVLYDKRWTGEHGIGRFAKEIADRIKFDAFIDNKLRPTNPLDVFITPWYLKSSKCLYFTPGFNAPFFFADKSIITIHDLNHIDIKGNDSLLKSLYYEYILKRGCRKCLKIFTVSEFSKSRIVEWSNVNPEKVVVVGNGVSSGFSPKGEIFLPGFEYFLCVSNRKKHKNEKRLIDAFAILREKYNIKLLFSGSPNDQINRYIEFKNLTKDIIFCGRISENDFPKYYRGAKGLLMPSLYEGFGLPVIEAMACGVPVLASNTTALGELATGCAITIDPNSIDEMVAGMETLITDQDVRNTLINKGLERSKNFSWDETARIIKHEINHIKLRLQSS</sequence>
<dbReference type="Pfam" id="PF13439">
    <property type="entry name" value="Glyco_transf_4"/>
    <property type="match status" value="1"/>
</dbReference>
<feature type="domain" description="Glycosyltransferase subfamily 4-like N-terminal" evidence="3">
    <location>
        <begin position="87"/>
        <end position="154"/>
    </location>
</feature>
<dbReference type="InterPro" id="IPR001296">
    <property type="entry name" value="Glyco_trans_1"/>
</dbReference>
<evidence type="ECO:0000256" key="1">
    <source>
        <dbReference type="ARBA" id="ARBA00022679"/>
    </source>
</evidence>
<gene>
    <name evidence="4" type="primary">wcuE</name>
    <name evidence="4" type="synonym">KL143_00011</name>
</gene>